<dbReference type="GO" id="GO:0005388">
    <property type="term" value="F:P-type calcium transporter activity"/>
    <property type="evidence" value="ECO:0007669"/>
    <property type="project" value="TreeGrafter"/>
</dbReference>
<keyword evidence="6" id="KW-1185">Reference proteome</keyword>
<dbReference type="AlphaFoldDB" id="A0A2P4X833"/>
<evidence type="ECO:0000256" key="3">
    <source>
        <dbReference type="SAM" id="MobiDB-lite"/>
    </source>
</evidence>
<dbReference type="Pfam" id="PF00122">
    <property type="entry name" value="E1-E2_ATPase"/>
    <property type="match status" value="1"/>
</dbReference>
<protein>
    <submittedName>
        <fullName evidence="5">Calcium-translocating P-type ATPase, PMCA-type</fullName>
    </submittedName>
</protein>
<dbReference type="InterPro" id="IPR023298">
    <property type="entry name" value="ATPase_P-typ_TM_dom_sf"/>
</dbReference>
<dbReference type="FunFam" id="2.70.150.10:FF:000029">
    <property type="entry name" value="Calcium-transporting ATPase"/>
    <property type="match status" value="1"/>
</dbReference>
<evidence type="ECO:0000256" key="1">
    <source>
        <dbReference type="ARBA" id="ARBA00004127"/>
    </source>
</evidence>
<dbReference type="Gene3D" id="2.70.150.10">
    <property type="entry name" value="Calcium-transporting ATPase, cytoplasmic transduction domain A"/>
    <property type="match status" value="1"/>
</dbReference>
<dbReference type="EMBL" id="NCKW01015833">
    <property type="protein sequence ID" value="POM61700.1"/>
    <property type="molecule type" value="Genomic_DNA"/>
</dbReference>
<accession>A0A2P4X833</accession>
<proteinExistence type="predicted"/>
<dbReference type="OrthoDB" id="77037at2759"/>
<evidence type="ECO:0000313" key="6">
    <source>
        <dbReference type="Proteomes" id="UP000237271"/>
    </source>
</evidence>
<feature type="region of interest" description="Disordered" evidence="3">
    <location>
        <begin position="237"/>
        <end position="267"/>
    </location>
</feature>
<comment type="subcellular location">
    <subcellularLocation>
        <location evidence="1">Endomembrane system</location>
        <topology evidence="1">Multi-pass membrane protein</topology>
    </subcellularLocation>
</comment>
<dbReference type="SUPFAM" id="SSF81665">
    <property type="entry name" value="Calcium ATPase, transmembrane domain M"/>
    <property type="match status" value="1"/>
</dbReference>
<organism evidence="5 6">
    <name type="scientific">Phytophthora palmivora</name>
    <dbReference type="NCBI Taxonomy" id="4796"/>
    <lineage>
        <taxon>Eukaryota</taxon>
        <taxon>Sar</taxon>
        <taxon>Stramenopiles</taxon>
        <taxon>Oomycota</taxon>
        <taxon>Peronosporomycetes</taxon>
        <taxon>Peronosporales</taxon>
        <taxon>Peronosporaceae</taxon>
        <taxon>Phytophthora</taxon>
    </lineage>
</organism>
<dbReference type="InterPro" id="IPR008250">
    <property type="entry name" value="ATPase_P-typ_transduc_dom_A_sf"/>
</dbReference>
<feature type="compositionally biased region" description="Acidic residues" evidence="3">
    <location>
        <begin position="258"/>
        <end position="267"/>
    </location>
</feature>
<dbReference type="PANTHER" id="PTHR24093:SF369">
    <property type="entry name" value="CALCIUM-TRANSPORTING ATPASE"/>
    <property type="match status" value="1"/>
</dbReference>
<dbReference type="InterPro" id="IPR004014">
    <property type="entry name" value="ATPase_P-typ_cation-transptr_N"/>
</dbReference>
<name>A0A2P4X833_9STRA</name>
<keyword evidence="2" id="KW-0460">Magnesium</keyword>
<dbReference type="SMART" id="SM00831">
    <property type="entry name" value="Cation_ATPase_N"/>
    <property type="match status" value="1"/>
</dbReference>
<sequence>MSFKLVTGDLIRLVETPREKINEQLENVGGLEGVAAALHVDLHQGLDAKNADDLRNREDFFGKNYIPPPKAKSFLELMWDAFQDITIIILTISVTLVTAVNDYQKEQQFRSLNAVKEDEKIKVIRNGAPTEVSKWNLLVGDIVRVDLGDIIPADGMVFDEKELKMDESAMTGESDLLTKNRDNPFLLSGTKVMEGLGKMLVVCVGENSQAGVIKSLINGTRTVGNTSTPKAEVKNNVDHSQATDDIYVEIDTPKVPADEDDNSKEID</sequence>
<feature type="non-terminal residue" evidence="5">
    <location>
        <position position="267"/>
    </location>
</feature>
<evidence type="ECO:0000313" key="5">
    <source>
        <dbReference type="EMBL" id="POM61700.1"/>
    </source>
</evidence>
<gene>
    <name evidence="5" type="ORF">PHPALM_29247</name>
</gene>
<reference evidence="5 6" key="1">
    <citation type="journal article" date="2017" name="Genome Biol. Evol.">
        <title>Phytophthora megakarya and P. palmivora, closely related causal agents of cacao black pod rot, underwent increases in genome sizes and gene numbers by different mechanisms.</title>
        <authorList>
            <person name="Ali S.S."/>
            <person name="Shao J."/>
            <person name="Lary D.J."/>
            <person name="Kronmiller B."/>
            <person name="Shen D."/>
            <person name="Strem M.D."/>
            <person name="Amoako-Attah I."/>
            <person name="Akrofi A.Y."/>
            <person name="Begoude B.A."/>
            <person name="Ten Hoopen G.M."/>
            <person name="Coulibaly K."/>
            <person name="Kebe B.I."/>
            <person name="Melnick R.L."/>
            <person name="Guiltinan M.J."/>
            <person name="Tyler B.M."/>
            <person name="Meinhardt L.W."/>
            <person name="Bailey B.A."/>
        </authorList>
    </citation>
    <scope>NUCLEOTIDE SEQUENCE [LARGE SCALE GENOMIC DNA]</scope>
    <source>
        <strain evidence="6">sbr112.9</strain>
    </source>
</reference>
<dbReference type="Pfam" id="PF00690">
    <property type="entry name" value="Cation_ATPase_N"/>
    <property type="match status" value="1"/>
</dbReference>
<comment type="caution">
    <text evidence="5">The sequence shown here is derived from an EMBL/GenBank/DDBJ whole genome shotgun (WGS) entry which is preliminary data.</text>
</comment>
<dbReference type="Proteomes" id="UP000237271">
    <property type="component" value="Unassembled WGS sequence"/>
</dbReference>
<feature type="domain" description="Cation-transporting P-type ATPase N-terminal" evidence="4">
    <location>
        <begin position="27"/>
        <end position="102"/>
    </location>
</feature>
<evidence type="ECO:0000256" key="2">
    <source>
        <dbReference type="ARBA" id="ARBA00022842"/>
    </source>
</evidence>
<dbReference type="PANTHER" id="PTHR24093">
    <property type="entry name" value="CATION TRANSPORTING ATPASE"/>
    <property type="match status" value="1"/>
</dbReference>
<dbReference type="SUPFAM" id="SSF81653">
    <property type="entry name" value="Calcium ATPase, transduction domain A"/>
    <property type="match status" value="1"/>
</dbReference>
<dbReference type="InterPro" id="IPR059000">
    <property type="entry name" value="ATPase_P-type_domA"/>
</dbReference>
<evidence type="ECO:0000259" key="4">
    <source>
        <dbReference type="SMART" id="SM00831"/>
    </source>
</evidence>
<dbReference type="GO" id="GO:0005886">
    <property type="term" value="C:plasma membrane"/>
    <property type="evidence" value="ECO:0007669"/>
    <property type="project" value="TreeGrafter"/>
</dbReference>
<dbReference type="GO" id="GO:0012505">
    <property type="term" value="C:endomembrane system"/>
    <property type="evidence" value="ECO:0007669"/>
    <property type="project" value="UniProtKB-SubCell"/>
</dbReference>